<evidence type="ECO:0000313" key="1">
    <source>
        <dbReference type="EMBL" id="QOS40780.1"/>
    </source>
</evidence>
<sequence length="74" mass="8973">MWDTAGVTRIGRNNWGSWAYTDSCKMLFWFRIRGILCRLLYFTLQFFCRIKIIQLYGEFMLRGRPHWGAFGERI</sequence>
<name>A0A7M1XNQ1_9SPIR</name>
<evidence type="ECO:0000313" key="2">
    <source>
        <dbReference type="Proteomes" id="UP000593591"/>
    </source>
</evidence>
<accession>A0A7M1XNQ1</accession>
<protein>
    <submittedName>
        <fullName evidence="1">Uncharacterized protein</fullName>
    </submittedName>
</protein>
<gene>
    <name evidence="1" type="ORF">DYE49_10095</name>
</gene>
<dbReference type="AlphaFoldDB" id="A0A7M1XNQ1"/>
<dbReference type="Proteomes" id="UP000593591">
    <property type="component" value="Chromosome"/>
</dbReference>
<dbReference type="EMBL" id="CP031517">
    <property type="protein sequence ID" value="QOS40780.1"/>
    <property type="molecule type" value="Genomic_DNA"/>
</dbReference>
<dbReference type="KEGG" id="trc:DYE49_10095"/>
<organism evidence="1 2">
    <name type="scientific">Treponema rectale</name>
    <dbReference type="NCBI Taxonomy" id="744512"/>
    <lineage>
        <taxon>Bacteria</taxon>
        <taxon>Pseudomonadati</taxon>
        <taxon>Spirochaetota</taxon>
        <taxon>Spirochaetia</taxon>
        <taxon>Spirochaetales</taxon>
        <taxon>Treponemataceae</taxon>
        <taxon>Treponema</taxon>
    </lineage>
</organism>
<proteinExistence type="predicted"/>
<reference evidence="1 2" key="1">
    <citation type="submission" date="2018-08" db="EMBL/GenBank/DDBJ databases">
        <title>The first complete genome of Treponema rectale (CHPAT), a commensal spirochete of the bovine rectum.</title>
        <authorList>
            <person name="Staton G.J."/>
            <person name="Clegg S.R."/>
            <person name="Carter S.D."/>
            <person name="Radford A.D."/>
            <person name="Darby A."/>
            <person name="Hall N."/>
            <person name="Birtles R.J."/>
            <person name="Evans N.J."/>
        </authorList>
    </citation>
    <scope>NUCLEOTIDE SEQUENCE [LARGE SCALE GENOMIC DNA]</scope>
    <source>
        <strain evidence="1 2">CHPA</strain>
    </source>
</reference>